<dbReference type="PANTHER" id="PTHR47891">
    <property type="entry name" value="TRANSPORTER-RELATED"/>
    <property type="match status" value="1"/>
</dbReference>
<name>A0A0R1JM93_9LACO</name>
<keyword evidence="4 6" id="KW-1133">Transmembrane helix</keyword>
<dbReference type="InterPro" id="IPR045863">
    <property type="entry name" value="CorA_TM1_TM2"/>
</dbReference>
<keyword evidence="3 6" id="KW-0812">Transmembrane</keyword>
<evidence type="ECO:0000256" key="2">
    <source>
        <dbReference type="ARBA" id="ARBA00009765"/>
    </source>
</evidence>
<dbReference type="Proteomes" id="UP000051804">
    <property type="component" value="Unassembled WGS sequence"/>
</dbReference>
<comment type="subcellular location">
    <subcellularLocation>
        <location evidence="1">Membrane</location>
        <topology evidence="1">Multi-pass membrane protein</topology>
    </subcellularLocation>
</comment>
<dbReference type="InterPro" id="IPR002523">
    <property type="entry name" value="MgTranspt_CorA/ZnTranspt_ZntB"/>
</dbReference>
<organism evidence="7 8">
    <name type="scientific">Lacticaseibacillus nasuensis JCM 17158</name>
    <dbReference type="NCBI Taxonomy" id="1291734"/>
    <lineage>
        <taxon>Bacteria</taxon>
        <taxon>Bacillati</taxon>
        <taxon>Bacillota</taxon>
        <taxon>Bacilli</taxon>
        <taxon>Lactobacillales</taxon>
        <taxon>Lactobacillaceae</taxon>
        <taxon>Lacticaseibacillus</taxon>
    </lineage>
</organism>
<evidence type="ECO:0000256" key="1">
    <source>
        <dbReference type="ARBA" id="ARBA00004141"/>
    </source>
</evidence>
<feature type="transmembrane region" description="Helical" evidence="6">
    <location>
        <begin position="289"/>
        <end position="310"/>
    </location>
</feature>
<proteinExistence type="inferred from homology"/>
<dbReference type="PATRIC" id="fig|1291734.4.peg.1624"/>
<evidence type="ECO:0000256" key="5">
    <source>
        <dbReference type="ARBA" id="ARBA00023136"/>
    </source>
</evidence>
<dbReference type="PANTHER" id="PTHR47891:SF2">
    <property type="entry name" value="MAGNESIUM AND COBALT TRANSPORTER"/>
    <property type="match status" value="1"/>
</dbReference>
<dbReference type="SUPFAM" id="SSF143865">
    <property type="entry name" value="CorA soluble domain-like"/>
    <property type="match status" value="1"/>
</dbReference>
<sequence>MLAIYKFDDNAGALRTQTKITADVWINAVNPTPDELNLLQTKARVPEAFLLYGLDPDEGARYEYDEDADTHLLIFDMPVVAQDAKGRVNYSTVPLAIILTTTAIITIDAAAQPLLAKFAENQVANFNPAHRQTAALQLMYQVTVAYLAYLRDINKIREATDVKLQNNLKNEELYALMQMQRGLVYFVMSLKTDRNVLDQLKRSNPLQLNEDDADLLDDIIIENQQGTEMAQISSSIINETADTYSNIINNNMNGVMKFLTSYSIILTIPTLVFSFYGMNVELPWANLHVSWIITIIISLIIGALLALQFWRNKYF</sequence>
<dbReference type="InterPro" id="IPR047199">
    <property type="entry name" value="CorA-like"/>
</dbReference>
<evidence type="ECO:0000256" key="6">
    <source>
        <dbReference type="SAM" id="Phobius"/>
    </source>
</evidence>
<dbReference type="SUPFAM" id="SSF144083">
    <property type="entry name" value="Magnesium transport protein CorA, transmembrane region"/>
    <property type="match status" value="1"/>
</dbReference>
<evidence type="ECO:0000313" key="7">
    <source>
        <dbReference type="EMBL" id="KRK72608.1"/>
    </source>
</evidence>
<dbReference type="RefSeq" id="WP_054723126.1">
    <property type="nucleotide sequence ID" value="NZ_AZDJ01000022.1"/>
</dbReference>
<dbReference type="STRING" id="1291734.FD02_GL001581"/>
<dbReference type="GO" id="GO:0046873">
    <property type="term" value="F:metal ion transmembrane transporter activity"/>
    <property type="evidence" value="ECO:0007669"/>
    <property type="project" value="InterPro"/>
</dbReference>
<dbReference type="Pfam" id="PF01544">
    <property type="entry name" value="CorA"/>
    <property type="match status" value="1"/>
</dbReference>
<evidence type="ECO:0000256" key="3">
    <source>
        <dbReference type="ARBA" id="ARBA00022692"/>
    </source>
</evidence>
<protein>
    <submittedName>
        <fullName evidence="7">MIT family metal ion transporter CorA</fullName>
    </submittedName>
</protein>
<comment type="caution">
    <text evidence="7">The sequence shown here is derived from an EMBL/GenBank/DDBJ whole genome shotgun (WGS) entry which is preliminary data.</text>
</comment>
<dbReference type="CDD" id="cd12827">
    <property type="entry name" value="EcCorA_ZntB-like_u2"/>
    <property type="match status" value="1"/>
</dbReference>
<dbReference type="OrthoDB" id="9803416at2"/>
<dbReference type="GO" id="GO:0016020">
    <property type="term" value="C:membrane"/>
    <property type="evidence" value="ECO:0007669"/>
    <property type="project" value="UniProtKB-SubCell"/>
</dbReference>
<dbReference type="EMBL" id="AZDJ01000022">
    <property type="protein sequence ID" value="KRK72608.1"/>
    <property type="molecule type" value="Genomic_DNA"/>
</dbReference>
<feature type="transmembrane region" description="Helical" evidence="6">
    <location>
        <begin position="258"/>
        <end position="277"/>
    </location>
</feature>
<evidence type="ECO:0000313" key="8">
    <source>
        <dbReference type="Proteomes" id="UP000051804"/>
    </source>
</evidence>
<comment type="similarity">
    <text evidence="2">Belongs to the CorA metal ion transporter (MIT) (TC 1.A.35) family.</text>
</comment>
<dbReference type="AlphaFoldDB" id="A0A0R1JM93"/>
<accession>A0A0R1JM93</accession>
<dbReference type="Gene3D" id="3.30.460.20">
    <property type="entry name" value="CorA soluble domain-like"/>
    <property type="match status" value="1"/>
</dbReference>
<gene>
    <name evidence="7" type="ORF">FD02_GL001581</name>
</gene>
<dbReference type="InterPro" id="IPR045861">
    <property type="entry name" value="CorA_cytoplasmic_dom"/>
</dbReference>
<reference evidence="7 8" key="1">
    <citation type="journal article" date="2015" name="Genome Announc.">
        <title>Expanding the biotechnology potential of lactobacilli through comparative genomics of 213 strains and associated genera.</title>
        <authorList>
            <person name="Sun Z."/>
            <person name="Harris H.M."/>
            <person name="McCann A."/>
            <person name="Guo C."/>
            <person name="Argimon S."/>
            <person name="Zhang W."/>
            <person name="Yang X."/>
            <person name="Jeffery I.B."/>
            <person name="Cooney J.C."/>
            <person name="Kagawa T.F."/>
            <person name="Liu W."/>
            <person name="Song Y."/>
            <person name="Salvetti E."/>
            <person name="Wrobel A."/>
            <person name="Rasinkangas P."/>
            <person name="Parkhill J."/>
            <person name="Rea M.C."/>
            <person name="O'Sullivan O."/>
            <person name="Ritari J."/>
            <person name="Douillard F.P."/>
            <person name="Paul Ross R."/>
            <person name="Yang R."/>
            <person name="Briner A.E."/>
            <person name="Felis G.E."/>
            <person name="de Vos W.M."/>
            <person name="Barrangou R."/>
            <person name="Klaenhammer T.R."/>
            <person name="Caufield P.W."/>
            <person name="Cui Y."/>
            <person name="Zhang H."/>
            <person name="O'Toole P.W."/>
        </authorList>
    </citation>
    <scope>NUCLEOTIDE SEQUENCE [LARGE SCALE GENOMIC DNA]</scope>
    <source>
        <strain evidence="7 8">JCM 17158</strain>
    </source>
</reference>
<evidence type="ECO:0000256" key="4">
    <source>
        <dbReference type="ARBA" id="ARBA00022989"/>
    </source>
</evidence>
<keyword evidence="8" id="KW-1185">Reference proteome</keyword>
<keyword evidence="5 6" id="KW-0472">Membrane</keyword>
<dbReference type="Gene3D" id="1.20.58.340">
    <property type="entry name" value="Magnesium transport protein CorA, transmembrane region"/>
    <property type="match status" value="2"/>
</dbReference>